<dbReference type="Proteomes" id="UP001152797">
    <property type="component" value="Unassembled WGS sequence"/>
</dbReference>
<evidence type="ECO:0000313" key="2">
    <source>
        <dbReference type="EMBL" id="CAL4802277.1"/>
    </source>
</evidence>
<organism evidence="1">
    <name type="scientific">Cladocopium goreaui</name>
    <dbReference type="NCBI Taxonomy" id="2562237"/>
    <lineage>
        <taxon>Eukaryota</taxon>
        <taxon>Sar</taxon>
        <taxon>Alveolata</taxon>
        <taxon>Dinophyceae</taxon>
        <taxon>Suessiales</taxon>
        <taxon>Symbiodiniaceae</taxon>
        <taxon>Cladocopium</taxon>
    </lineage>
</organism>
<evidence type="ECO:0000313" key="1">
    <source>
        <dbReference type="EMBL" id="CAI4014965.1"/>
    </source>
</evidence>
<gene>
    <name evidence="1" type="ORF">C1SCF055_LOCUS39824</name>
</gene>
<dbReference type="EMBL" id="CAMXCT030006510">
    <property type="protein sequence ID" value="CAL4802277.1"/>
    <property type="molecule type" value="Genomic_DNA"/>
</dbReference>
<sequence>MKRYFAENKDGVCKASPQALEIFKSPGGSDKIAKLLEQSGGDWSVVEMNVKKTYEKEEMTSIWGKYVTEIDLKARGWSTEMISNSKSWAKANGVHRTSPIHGEDEWRLPLDEEFKNKEKKNEKYEASTSSTVQERNWFRGDGLV</sequence>
<dbReference type="EMBL" id="CAMXCT020006510">
    <property type="protein sequence ID" value="CAL1168340.1"/>
    <property type="molecule type" value="Genomic_DNA"/>
</dbReference>
<accession>A0A9P1GIF8</accession>
<name>A0A9P1GIF8_9DINO</name>
<comment type="caution">
    <text evidence="1">The sequence shown here is derived from an EMBL/GenBank/DDBJ whole genome shotgun (WGS) entry which is preliminary data.</text>
</comment>
<evidence type="ECO:0000313" key="3">
    <source>
        <dbReference type="Proteomes" id="UP001152797"/>
    </source>
</evidence>
<protein>
    <submittedName>
        <fullName evidence="1">Uncharacterized protein</fullName>
    </submittedName>
</protein>
<dbReference type="EMBL" id="CAMXCT010006510">
    <property type="protein sequence ID" value="CAI4014965.1"/>
    <property type="molecule type" value="Genomic_DNA"/>
</dbReference>
<dbReference type="AlphaFoldDB" id="A0A9P1GIF8"/>
<reference evidence="2 3" key="2">
    <citation type="submission" date="2024-05" db="EMBL/GenBank/DDBJ databases">
        <authorList>
            <person name="Chen Y."/>
            <person name="Shah S."/>
            <person name="Dougan E. K."/>
            <person name="Thang M."/>
            <person name="Chan C."/>
        </authorList>
    </citation>
    <scope>NUCLEOTIDE SEQUENCE [LARGE SCALE GENOMIC DNA]</scope>
</reference>
<proteinExistence type="predicted"/>
<reference evidence="1" key="1">
    <citation type="submission" date="2022-10" db="EMBL/GenBank/DDBJ databases">
        <authorList>
            <person name="Chen Y."/>
            <person name="Dougan E. K."/>
            <person name="Chan C."/>
            <person name="Rhodes N."/>
            <person name="Thang M."/>
        </authorList>
    </citation>
    <scope>NUCLEOTIDE SEQUENCE</scope>
</reference>
<keyword evidence="3" id="KW-1185">Reference proteome</keyword>